<dbReference type="AlphaFoldDB" id="A0A160FT07"/>
<evidence type="ECO:0000313" key="2">
    <source>
        <dbReference type="Proteomes" id="UP000076852"/>
    </source>
</evidence>
<dbReference type="EMBL" id="CP014579">
    <property type="protein sequence ID" value="ANB75906.1"/>
    <property type="molecule type" value="Genomic_DNA"/>
</dbReference>
<dbReference type="Proteomes" id="UP000076852">
    <property type="component" value="Chromosome 2"/>
</dbReference>
<dbReference type="RefSeq" id="WP_063499168.1">
    <property type="nucleotide sequence ID" value="NZ_CP014579.1"/>
</dbReference>
<sequence length="64" mass="6508">MRKSGLLCVFPLAGAALLSHIGKGEGDTEATTRHRSVYDRQVAPLAVASDEADIEAGDAPAGSG</sequence>
<reference evidence="1 2" key="1">
    <citation type="journal article" date="2016" name="Gene">
        <title>PacBio SMRT assembly of a complex multi-replicon genome reveals chlorocatechol degradative operon in a region of genome plasticity.</title>
        <authorList>
            <person name="Ricker N."/>
            <person name="Shen S.Y."/>
            <person name="Goordial J."/>
            <person name="Jin S."/>
            <person name="Fulthorpe R.R."/>
        </authorList>
    </citation>
    <scope>NUCLEOTIDE SEQUENCE [LARGE SCALE GENOMIC DNA]</scope>
    <source>
        <strain evidence="1 2">OLGA172</strain>
    </source>
</reference>
<protein>
    <submittedName>
        <fullName evidence="1">Uncharacterized protein</fullName>
    </submittedName>
</protein>
<name>A0A160FT07_9BURK</name>
<gene>
    <name evidence="1" type="ORF">AYM40_26790</name>
</gene>
<dbReference type="KEGG" id="buz:AYM40_26790"/>
<proteinExistence type="predicted"/>
<keyword evidence="2" id="KW-1185">Reference proteome</keyword>
<evidence type="ECO:0000313" key="1">
    <source>
        <dbReference type="EMBL" id="ANB75906.1"/>
    </source>
</evidence>
<accession>A0A160FT07</accession>
<organism evidence="1 2">
    <name type="scientific">Paraburkholderia phytofirmans OLGA172</name>
    <dbReference type="NCBI Taxonomy" id="1417228"/>
    <lineage>
        <taxon>Bacteria</taxon>
        <taxon>Pseudomonadati</taxon>
        <taxon>Pseudomonadota</taxon>
        <taxon>Betaproteobacteria</taxon>
        <taxon>Burkholderiales</taxon>
        <taxon>Burkholderiaceae</taxon>
        <taxon>Paraburkholderia</taxon>
    </lineage>
</organism>